<proteinExistence type="predicted"/>
<dbReference type="EMBL" id="VLKU01000001">
    <property type="protein sequence ID" value="TWI38148.1"/>
    <property type="molecule type" value="Genomic_DNA"/>
</dbReference>
<reference evidence="2 3" key="1">
    <citation type="journal article" date="2015" name="Stand. Genomic Sci.">
        <title>Genomic Encyclopedia of Bacterial and Archaeal Type Strains, Phase III: the genomes of soil and plant-associated and newly described type strains.</title>
        <authorList>
            <person name="Whitman W.B."/>
            <person name="Woyke T."/>
            <person name="Klenk H.P."/>
            <person name="Zhou Y."/>
            <person name="Lilburn T.G."/>
            <person name="Beck B.J."/>
            <person name="De Vos P."/>
            <person name="Vandamme P."/>
            <person name="Eisen J.A."/>
            <person name="Garrity G."/>
            <person name="Hugenholtz P."/>
            <person name="Kyrpides N.C."/>
        </authorList>
    </citation>
    <scope>NUCLEOTIDE SEQUENCE [LARGE SCALE GENOMIC DNA]</scope>
    <source>
        <strain evidence="2 3">CGMCC 1.5364</strain>
    </source>
</reference>
<evidence type="ECO:0000256" key="1">
    <source>
        <dbReference type="SAM" id="SignalP"/>
    </source>
</evidence>
<protein>
    <recommendedName>
        <fullName evidence="4">YpeB-like protein with protease inhibitory function</fullName>
    </recommendedName>
</protein>
<dbReference type="AlphaFoldDB" id="A0A562P0Z3"/>
<dbReference type="Proteomes" id="UP000316225">
    <property type="component" value="Unassembled WGS sequence"/>
</dbReference>
<accession>A0A562P0Z3</accession>
<dbReference type="RefSeq" id="WP_145395924.1">
    <property type="nucleotide sequence ID" value="NZ_VLKU01000001.1"/>
</dbReference>
<keyword evidence="3" id="KW-1185">Reference proteome</keyword>
<sequence length="111" mass="11106">MRSNVFKTVLTATKAGMIGAFLLGAGAAFAAAPMADEAITEQLTAAGMTDVTVNHADGKINVSGTYEGKGVVLVYNEETGALESFDGGTPEAGAHAAFMTLGEAPADAPAN</sequence>
<evidence type="ECO:0000313" key="2">
    <source>
        <dbReference type="EMBL" id="TWI38148.1"/>
    </source>
</evidence>
<feature type="signal peptide" evidence="1">
    <location>
        <begin position="1"/>
        <end position="30"/>
    </location>
</feature>
<name>A0A562P0Z3_9RHOB</name>
<feature type="chain" id="PRO_5022048350" description="YpeB-like protein with protease inhibitory function" evidence="1">
    <location>
        <begin position="31"/>
        <end position="111"/>
    </location>
</feature>
<organism evidence="2 3">
    <name type="scientific">Paracoccus sulfuroxidans</name>
    <dbReference type="NCBI Taxonomy" id="384678"/>
    <lineage>
        <taxon>Bacteria</taxon>
        <taxon>Pseudomonadati</taxon>
        <taxon>Pseudomonadota</taxon>
        <taxon>Alphaproteobacteria</taxon>
        <taxon>Rhodobacterales</taxon>
        <taxon>Paracoccaceae</taxon>
        <taxon>Paracoccus</taxon>
    </lineage>
</organism>
<gene>
    <name evidence="2" type="ORF">IQ24_00282</name>
</gene>
<evidence type="ECO:0008006" key="4">
    <source>
        <dbReference type="Google" id="ProtNLM"/>
    </source>
</evidence>
<keyword evidence="1" id="KW-0732">Signal</keyword>
<comment type="caution">
    <text evidence="2">The sequence shown here is derived from an EMBL/GenBank/DDBJ whole genome shotgun (WGS) entry which is preliminary data.</text>
</comment>
<evidence type="ECO:0000313" key="3">
    <source>
        <dbReference type="Proteomes" id="UP000316225"/>
    </source>
</evidence>